<dbReference type="Proteomes" id="UP000606974">
    <property type="component" value="Unassembled WGS sequence"/>
</dbReference>
<proteinExistence type="predicted"/>
<dbReference type="EMBL" id="JAACFV010000095">
    <property type="protein sequence ID" value="KAF7506071.1"/>
    <property type="molecule type" value="Genomic_DNA"/>
</dbReference>
<organism evidence="2 3">
    <name type="scientific">Endocarpon pusillum</name>
    <dbReference type="NCBI Taxonomy" id="364733"/>
    <lineage>
        <taxon>Eukaryota</taxon>
        <taxon>Fungi</taxon>
        <taxon>Dikarya</taxon>
        <taxon>Ascomycota</taxon>
        <taxon>Pezizomycotina</taxon>
        <taxon>Eurotiomycetes</taxon>
        <taxon>Chaetothyriomycetidae</taxon>
        <taxon>Verrucariales</taxon>
        <taxon>Verrucariaceae</taxon>
        <taxon>Endocarpon</taxon>
    </lineage>
</organism>
<keyword evidence="1" id="KW-0472">Membrane</keyword>
<name>A0A8H7AFA6_9EURO</name>
<reference evidence="2" key="1">
    <citation type="submission" date="2020-02" db="EMBL/GenBank/DDBJ databases">
        <authorList>
            <person name="Palmer J.M."/>
        </authorList>
    </citation>
    <scope>NUCLEOTIDE SEQUENCE</scope>
    <source>
        <strain evidence="2">EPUS1.4</strain>
        <tissue evidence="2">Thallus</tissue>
    </source>
</reference>
<gene>
    <name evidence="2" type="ORF">GJ744_012318</name>
</gene>
<evidence type="ECO:0000313" key="3">
    <source>
        <dbReference type="Proteomes" id="UP000606974"/>
    </source>
</evidence>
<accession>A0A8H7AFA6</accession>
<keyword evidence="1" id="KW-1133">Transmembrane helix</keyword>
<dbReference type="AlphaFoldDB" id="A0A8H7AFA6"/>
<comment type="caution">
    <text evidence="2">The sequence shown here is derived from an EMBL/GenBank/DDBJ whole genome shotgun (WGS) entry which is preliminary data.</text>
</comment>
<keyword evidence="1" id="KW-0812">Transmembrane</keyword>
<sequence length="137" mass="15388">MNLICYSATWQTRSITGHTVSETYLSATTQAERGLLLSPDRSWGNLSALRWAYEALSSRGYCSCPPSDTFNPPIILYILVPIGGSKLTVIVVNIRATSEHRRMPTGFGFQRSLLMPGKRGIDMQHCQTLTENRYFQL</sequence>
<feature type="transmembrane region" description="Helical" evidence="1">
    <location>
        <begin position="74"/>
        <end position="94"/>
    </location>
</feature>
<evidence type="ECO:0000313" key="2">
    <source>
        <dbReference type="EMBL" id="KAF7506071.1"/>
    </source>
</evidence>
<protein>
    <submittedName>
        <fullName evidence="2">Uncharacterized protein</fullName>
    </submittedName>
</protein>
<keyword evidence="3" id="KW-1185">Reference proteome</keyword>
<evidence type="ECO:0000256" key="1">
    <source>
        <dbReference type="SAM" id="Phobius"/>
    </source>
</evidence>